<dbReference type="eggNOG" id="KOG0712">
    <property type="taxonomic scope" value="Eukaryota"/>
</dbReference>
<dbReference type="CDD" id="cd06257">
    <property type="entry name" value="DnaJ"/>
    <property type="match status" value="1"/>
</dbReference>
<dbReference type="EMBL" id="CM001200">
    <property type="protein sequence ID" value="EGP87087.1"/>
    <property type="molecule type" value="Genomic_DNA"/>
</dbReference>
<dbReference type="Proteomes" id="UP000008062">
    <property type="component" value="Chromosome 5"/>
</dbReference>
<dbReference type="OMA" id="QAYETIG"/>
<dbReference type="PROSITE" id="PS00636">
    <property type="entry name" value="DNAJ_1"/>
    <property type="match status" value="1"/>
</dbReference>
<evidence type="ECO:0000313" key="3">
    <source>
        <dbReference type="Proteomes" id="UP000008062"/>
    </source>
</evidence>
<dbReference type="PRINTS" id="PR00625">
    <property type="entry name" value="JDOMAIN"/>
</dbReference>
<dbReference type="STRING" id="336722.F9XBA7"/>
<dbReference type="InParanoid" id="F9XBA7"/>
<dbReference type="Gene3D" id="1.10.287.110">
    <property type="entry name" value="DnaJ domain"/>
    <property type="match status" value="1"/>
</dbReference>
<dbReference type="InterPro" id="IPR050817">
    <property type="entry name" value="DjlA_DnaK_co-chaperone"/>
</dbReference>
<accession>F9XBA7</accession>
<dbReference type="SMART" id="SM00271">
    <property type="entry name" value="DnaJ"/>
    <property type="match status" value="1"/>
</dbReference>
<dbReference type="Pfam" id="PF00226">
    <property type="entry name" value="DnaJ"/>
    <property type="match status" value="1"/>
</dbReference>
<dbReference type="InterPro" id="IPR018253">
    <property type="entry name" value="DnaJ_domain_CS"/>
</dbReference>
<dbReference type="OrthoDB" id="10250354at2759"/>
<dbReference type="PANTHER" id="PTHR24074">
    <property type="entry name" value="CO-CHAPERONE PROTEIN DJLA"/>
    <property type="match status" value="1"/>
</dbReference>
<feature type="domain" description="J" evidence="1">
    <location>
        <begin position="1"/>
        <end position="64"/>
    </location>
</feature>
<dbReference type="KEGG" id="ztr:MYCGRDRAFT_29543"/>
<gene>
    <name evidence="2" type="ORF">MYCGRDRAFT_29543</name>
</gene>
<name>F9XBA7_ZYMTI</name>
<sequence length="64" mass="7233">YIALGVPKDATPAAIKTAHRKLVLKFHPDKVTDPAAKEAASDQFHRIQTAYEILIDEDRRGRYD</sequence>
<dbReference type="SUPFAM" id="SSF46565">
    <property type="entry name" value="Chaperone J-domain"/>
    <property type="match status" value="1"/>
</dbReference>
<dbReference type="GeneID" id="13397029"/>
<dbReference type="HOGENOM" id="CLU_017633_18_1_1"/>
<proteinExistence type="predicted"/>
<feature type="non-terminal residue" evidence="2">
    <location>
        <position position="1"/>
    </location>
</feature>
<dbReference type="InterPro" id="IPR001623">
    <property type="entry name" value="DnaJ_domain"/>
</dbReference>
<reference evidence="2 3" key="1">
    <citation type="journal article" date="2011" name="PLoS Genet.">
        <title>Finished genome of the fungal wheat pathogen Mycosphaerella graminicola reveals dispensome structure, chromosome plasticity, and stealth pathogenesis.</title>
        <authorList>
            <person name="Goodwin S.B."/>
            <person name="Ben M'barek S."/>
            <person name="Dhillon B."/>
            <person name="Wittenberg A.H.J."/>
            <person name="Crane C.F."/>
            <person name="Hane J.K."/>
            <person name="Foster A.J."/>
            <person name="Van der Lee T.A.J."/>
            <person name="Grimwood J."/>
            <person name="Aerts A."/>
            <person name="Antoniw J."/>
            <person name="Bailey A."/>
            <person name="Bluhm B."/>
            <person name="Bowler J."/>
            <person name="Bristow J."/>
            <person name="van der Burgt A."/>
            <person name="Canto-Canche B."/>
            <person name="Churchill A.C.L."/>
            <person name="Conde-Ferraez L."/>
            <person name="Cools H.J."/>
            <person name="Coutinho P.M."/>
            <person name="Csukai M."/>
            <person name="Dehal P."/>
            <person name="De Wit P."/>
            <person name="Donzelli B."/>
            <person name="van de Geest H.C."/>
            <person name="van Ham R.C.H.J."/>
            <person name="Hammond-Kosack K.E."/>
            <person name="Henrissat B."/>
            <person name="Kilian A."/>
            <person name="Kobayashi A.K."/>
            <person name="Koopmann E."/>
            <person name="Kourmpetis Y."/>
            <person name="Kuzniar A."/>
            <person name="Lindquist E."/>
            <person name="Lombard V."/>
            <person name="Maliepaard C."/>
            <person name="Martins N."/>
            <person name="Mehrabi R."/>
            <person name="Nap J.P.H."/>
            <person name="Ponomarenko A."/>
            <person name="Rudd J.J."/>
            <person name="Salamov A."/>
            <person name="Schmutz J."/>
            <person name="Schouten H.J."/>
            <person name="Shapiro H."/>
            <person name="Stergiopoulos I."/>
            <person name="Torriani S.F.F."/>
            <person name="Tu H."/>
            <person name="de Vries R.P."/>
            <person name="Waalwijk C."/>
            <person name="Ware S.B."/>
            <person name="Wiebenga A."/>
            <person name="Zwiers L.-H."/>
            <person name="Oliver R.P."/>
            <person name="Grigoriev I.V."/>
            <person name="Kema G.H.J."/>
        </authorList>
    </citation>
    <scope>NUCLEOTIDE SEQUENCE [LARGE SCALE GENOMIC DNA]</scope>
    <source>
        <strain evidence="3">CBS 115943 / IPO323</strain>
    </source>
</reference>
<evidence type="ECO:0000259" key="1">
    <source>
        <dbReference type="PROSITE" id="PS50076"/>
    </source>
</evidence>
<evidence type="ECO:0000313" key="2">
    <source>
        <dbReference type="EMBL" id="EGP87087.1"/>
    </source>
</evidence>
<dbReference type="RefSeq" id="XP_003852111.1">
    <property type="nucleotide sequence ID" value="XM_003852063.1"/>
</dbReference>
<organism evidence="2 3">
    <name type="scientific">Zymoseptoria tritici (strain CBS 115943 / IPO323)</name>
    <name type="common">Speckled leaf blotch fungus</name>
    <name type="synonym">Septoria tritici</name>
    <dbReference type="NCBI Taxonomy" id="336722"/>
    <lineage>
        <taxon>Eukaryota</taxon>
        <taxon>Fungi</taxon>
        <taxon>Dikarya</taxon>
        <taxon>Ascomycota</taxon>
        <taxon>Pezizomycotina</taxon>
        <taxon>Dothideomycetes</taxon>
        <taxon>Dothideomycetidae</taxon>
        <taxon>Mycosphaerellales</taxon>
        <taxon>Mycosphaerellaceae</taxon>
        <taxon>Zymoseptoria</taxon>
    </lineage>
</organism>
<protein>
    <recommendedName>
        <fullName evidence="1">J domain-containing protein</fullName>
    </recommendedName>
</protein>
<dbReference type="InterPro" id="IPR036869">
    <property type="entry name" value="J_dom_sf"/>
</dbReference>
<keyword evidence="3" id="KW-1185">Reference proteome</keyword>
<dbReference type="PROSITE" id="PS50076">
    <property type="entry name" value="DNAJ_2"/>
    <property type="match status" value="1"/>
</dbReference>
<dbReference type="AlphaFoldDB" id="F9XBA7"/>
<feature type="non-terminal residue" evidence="2">
    <location>
        <position position="64"/>
    </location>
</feature>